<accession>A0A0A8ZRQ0</accession>
<dbReference type="EMBL" id="GBRH01260393">
    <property type="protein sequence ID" value="JAD37502.1"/>
    <property type="molecule type" value="Transcribed_RNA"/>
</dbReference>
<reference evidence="1" key="2">
    <citation type="journal article" date="2015" name="Data Brief">
        <title>Shoot transcriptome of the giant reed, Arundo donax.</title>
        <authorList>
            <person name="Barrero R.A."/>
            <person name="Guerrero F.D."/>
            <person name="Moolhuijzen P."/>
            <person name="Goolsby J.A."/>
            <person name="Tidwell J."/>
            <person name="Bellgard S.E."/>
            <person name="Bellgard M.I."/>
        </authorList>
    </citation>
    <scope>NUCLEOTIDE SEQUENCE</scope>
    <source>
        <tissue evidence="1">Shoot tissue taken approximately 20 cm above the soil surface</tissue>
    </source>
</reference>
<name>A0A0A8ZRQ0_ARUDO</name>
<sequence length="73" mass="8838">MALFFFPRTQMAILSFPENTNGYTFSPREHKWLCLHLWKRTYQSIYTILRFSIIDTVDFQIRCLTIKFSIVNK</sequence>
<reference evidence="1" key="1">
    <citation type="submission" date="2014-09" db="EMBL/GenBank/DDBJ databases">
        <authorList>
            <person name="Magalhaes I.L.F."/>
            <person name="Oliveira U."/>
            <person name="Santos F.R."/>
            <person name="Vidigal T.H.D.A."/>
            <person name="Brescovit A.D."/>
            <person name="Santos A.J."/>
        </authorList>
    </citation>
    <scope>NUCLEOTIDE SEQUENCE</scope>
    <source>
        <tissue evidence="1">Shoot tissue taken approximately 20 cm above the soil surface</tissue>
    </source>
</reference>
<protein>
    <submittedName>
        <fullName evidence="1">Uncharacterized protein</fullName>
    </submittedName>
</protein>
<dbReference type="AlphaFoldDB" id="A0A0A8ZRQ0"/>
<evidence type="ECO:0000313" key="1">
    <source>
        <dbReference type="EMBL" id="JAD37502.1"/>
    </source>
</evidence>
<organism evidence="1">
    <name type="scientific">Arundo donax</name>
    <name type="common">Giant reed</name>
    <name type="synonym">Donax arundinaceus</name>
    <dbReference type="NCBI Taxonomy" id="35708"/>
    <lineage>
        <taxon>Eukaryota</taxon>
        <taxon>Viridiplantae</taxon>
        <taxon>Streptophyta</taxon>
        <taxon>Embryophyta</taxon>
        <taxon>Tracheophyta</taxon>
        <taxon>Spermatophyta</taxon>
        <taxon>Magnoliopsida</taxon>
        <taxon>Liliopsida</taxon>
        <taxon>Poales</taxon>
        <taxon>Poaceae</taxon>
        <taxon>PACMAD clade</taxon>
        <taxon>Arundinoideae</taxon>
        <taxon>Arundineae</taxon>
        <taxon>Arundo</taxon>
    </lineage>
</organism>
<proteinExistence type="predicted"/>